<reference evidence="2" key="1">
    <citation type="submission" date="2023-06" db="EMBL/GenBank/DDBJ databases">
        <title>Genome-scale phylogeny and comparative genomics of the fungal order Sordariales.</title>
        <authorList>
            <consortium name="Lawrence Berkeley National Laboratory"/>
            <person name="Hensen N."/>
            <person name="Bonometti L."/>
            <person name="Westerberg I."/>
            <person name="Brannstrom I.O."/>
            <person name="Guillou S."/>
            <person name="Cros-Aarteil S."/>
            <person name="Calhoun S."/>
            <person name="Haridas S."/>
            <person name="Kuo A."/>
            <person name="Mondo S."/>
            <person name="Pangilinan J."/>
            <person name="Riley R."/>
            <person name="Labutti K."/>
            <person name="Andreopoulos B."/>
            <person name="Lipzen A."/>
            <person name="Chen C."/>
            <person name="Yanf M."/>
            <person name="Daum C."/>
            <person name="Ng V."/>
            <person name="Clum A."/>
            <person name="Steindorff A."/>
            <person name="Ohm R."/>
            <person name="Martin F."/>
            <person name="Silar P."/>
            <person name="Natvig D."/>
            <person name="Lalanne C."/>
            <person name="Gautier V."/>
            <person name="Ament-Velasquez S.L."/>
            <person name="Kruys A."/>
            <person name="Hutchinson M.I."/>
            <person name="Powell A.J."/>
            <person name="Barry K."/>
            <person name="Miller A.N."/>
            <person name="Grigoriev I.V."/>
            <person name="Debuchy R."/>
            <person name="Gladieux P."/>
            <person name="Thoren M.H."/>
            <person name="Johannesson H."/>
        </authorList>
    </citation>
    <scope>NUCLEOTIDE SEQUENCE</scope>
    <source>
        <strain evidence="2">SMH2532-1</strain>
    </source>
</reference>
<dbReference type="PANTHER" id="PTHR33112">
    <property type="entry name" value="DOMAIN PROTEIN, PUTATIVE-RELATED"/>
    <property type="match status" value="1"/>
</dbReference>
<proteinExistence type="predicted"/>
<accession>A0AA39XZU5</accession>
<protein>
    <submittedName>
        <fullName evidence="2">Heterokaryon incompatibility protein-domain-containing protein</fullName>
    </submittedName>
</protein>
<dbReference type="EMBL" id="JAULSV010000005">
    <property type="protein sequence ID" value="KAK0643263.1"/>
    <property type="molecule type" value="Genomic_DNA"/>
</dbReference>
<feature type="domain" description="Heterokaryon incompatibility" evidence="1">
    <location>
        <begin position="180"/>
        <end position="338"/>
    </location>
</feature>
<evidence type="ECO:0000313" key="3">
    <source>
        <dbReference type="Proteomes" id="UP001174936"/>
    </source>
</evidence>
<name>A0AA39XZU5_9PEZI</name>
<dbReference type="PANTHER" id="PTHR33112:SF16">
    <property type="entry name" value="HETEROKARYON INCOMPATIBILITY DOMAIN-CONTAINING PROTEIN"/>
    <property type="match status" value="1"/>
</dbReference>
<dbReference type="AlphaFoldDB" id="A0AA39XZU5"/>
<dbReference type="InterPro" id="IPR010730">
    <property type="entry name" value="HET"/>
</dbReference>
<gene>
    <name evidence="2" type="ORF">B0T16DRAFT_179328</name>
</gene>
<sequence length="636" mass="70050">MTDLTTSTLVFKGEVCQGCRSLLQTCYQRVFEEIAVCEDLSTLELLAETGGCDLCRILYQHVIYGSPVLEGVKGPIWMSWSSYDEDTEVLSVGYPRRTAGYLQQPLAEMGAGNVLKSFDDATSYQSLLITIQHWIQQCRDNHLQCRPTEAYIMPTRVLDVRASPSSVRLVEASGIPDDRYAALSYCWGPNGNNLTTTRSTYTQRVQGIPDSILPATVRDAVRVTRGLSIPYLWVDALCIIQAEYPGDPSSDFATEAGKMSDYYGQAFLTIGATGAVDCGDGFLKARPAMAHFPSGAVTITYADALGRTQDMRIHPPLPARAVCVDNSPLLGRGWCIQERAFSTRCVYFARDCVVWECAERRSCEFAPDQNLDDPTGAAASHWSVSMTSKGNDVLMKQGTLLAVPHRELLADAWFDMLRHYSAAQFTHRSDNLVAISSVVTKIANITGARYANGCWLETIDQCLAWWASDPVQSGALTAAASKSTTPSWSWASAPGQVVYVSGSQTAWTGDVSVHQDPHDTSRGTLRLVGSMWCASLADLGLVAEPDDECLYRSTKSRGMRLWWDQPISSDQGTVWEFLSLGRDNSSRYLYALVLQKTGNADGSVREFRRLGFIRLINREGDADLIPQPMTCVLDLV</sequence>
<dbReference type="Pfam" id="PF06985">
    <property type="entry name" value="HET"/>
    <property type="match status" value="1"/>
</dbReference>
<evidence type="ECO:0000313" key="2">
    <source>
        <dbReference type="EMBL" id="KAK0643263.1"/>
    </source>
</evidence>
<evidence type="ECO:0000259" key="1">
    <source>
        <dbReference type="Pfam" id="PF06985"/>
    </source>
</evidence>
<dbReference type="Proteomes" id="UP001174936">
    <property type="component" value="Unassembled WGS sequence"/>
</dbReference>
<keyword evidence="3" id="KW-1185">Reference proteome</keyword>
<comment type="caution">
    <text evidence="2">The sequence shown here is derived from an EMBL/GenBank/DDBJ whole genome shotgun (WGS) entry which is preliminary data.</text>
</comment>
<organism evidence="2 3">
    <name type="scientific">Cercophora newfieldiana</name>
    <dbReference type="NCBI Taxonomy" id="92897"/>
    <lineage>
        <taxon>Eukaryota</taxon>
        <taxon>Fungi</taxon>
        <taxon>Dikarya</taxon>
        <taxon>Ascomycota</taxon>
        <taxon>Pezizomycotina</taxon>
        <taxon>Sordariomycetes</taxon>
        <taxon>Sordariomycetidae</taxon>
        <taxon>Sordariales</taxon>
        <taxon>Lasiosphaeriaceae</taxon>
        <taxon>Cercophora</taxon>
    </lineage>
</organism>